<feature type="domain" description="PAC" evidence="7">
    <location>
        <begin position="457"/>
        <end position="508"/>
    </location>
</feature>
<dbReference type="PROSITE" id="PS50883">
    <property type="entry name" value="EAL"/>
    <property type="match status" value="1"/>
</dbReference>
<evidence type="ECO:0000256" key="2">
    <source>
        <dbReference type="ARBA" id="ARBA00022777"/>
    </source>
</evidence>
<gene>
    <name evidence="10" type="ORF">BIY37_13000</name>
</gene>
<dbReference type="InterPro" id="IPR052155">
    <property type="entry name" value="Biofilm_reg_signaling"/>
</dbReference>
<dbReference type="Gene3D" id="3.20.20.450">
    <property type="entry name" value="EAL domain"/>
    <property type="match status" value="1"/>
</dbReference>
<dbReference type="SUPFAM" id="SSF55785">
    <property type="entry name" value="PYP-like sensor domain (PAS domain)"/>
    <property type="match status" value="6"/>
</dbReference>
<dbReference type="Gene3D" id="3.30.70.270">
    <property type="match status" value="1"/>
</dbReference>
<dbReference type="Gene3D" id="3.30.450.40">
    <property type="match status" value="1"/>
</dbReference>
<protein>
    <recommendedName>
        <fullName evidence="12">PAS domain S-box protein</fullName>
    </recommendedName>
</protein>
<evidence type="ECO:0000259" key="7">
    <source>
        <dbReference type="PROSITE" id="PS50113"/>
    </source>
</evidence>
<feature type="domain" description="EAL" evidence="8">
    <location>
        <begin position="1218"/>
        <end position="1472"/>
    </location>
</feature>
<evidence type="ECO:0000256" key="4">
    <source>
        <dbReference type="PROSITE-ProRule" id="PRU00169"/>
    </source>
</evidence>
<dbReference type="Pfam" id="PF00563">
    <property type="entry name" value="EAL"/>
    <property type="match status" value="1"/>
</dbReference>
<evidence type="ECO:0000256" key="3">
    <source>
        <dbReference type="ARBA" id="ARBA00051114"/>
    </source>
</evidence>
<dbReference type="SUPFAM" id="SSF55073">
    <property type="entry name" value="Nucleotide cyclase"/>
    <property type="match status" value="1"/>
</dbReference>
<evidence type="ECO:0000313" key="10">
    <source>
        <dbReference type="EMBL" id="OQD44620.1"/>
    </source>
</evidence>
<dbReference type="Pfam" id="PF13426">
    <property type="entry name" value="PAS_9"/>
    <property type="match status" value="2"/>
</dbReference>
<dbReference type="InterPro" id="IPR013655">
    <property type="entry name" value="PAS_fold_3"/>
</dbReference>
<dbReference type="GO" id="GO:0016301">
    <property type="term" value="F:kinase activity"/>
    <property type="evidence" value="ECO:0007669"/>
    <property type="project" value="UniProtKB-KW"/>
</dbReference>
<comment type="caution">
    <text evidence="10">The sequence shown here is derived from an EMBL/GenBank/DDBJ whole genome shotgun (WGS) entry which is preliminary data.</text>
</comment>
<dbReference type="InterPro" id="IPR001789">
    <property type="entry name" value="Sig_transdc_resp-reg_receiver"/>
</dbReference>
<dbReference type="InterPro" id="IPR013656">
    <property type="entry name" value="PAS_4"/>
</dbReference>
<feature type="domain" description="PAS" evidence="6">
    <location>
        <begin position="155"/>
        <end position="210"/>
    </location>
</feature>
<dbReference type="InterPro" id="IPR029016">
    <property type="entry name" value="GAF-like_dom_sf"/>
</dbReference>
<feature type="domain" description="PAC" evidence="7">
    <location>
        <begin position="212"/>
        <end position="265"/>
    </location>
</feature>
<dbReference type="Gene3D" id="3.30.450.20">
    <property type="entry name" value="PAS domain"/>
    <property type="match status" value="6"/>
</dbReference>
<dbReference type="RefSeq" id="WP_070068240.1">
    <property type="nucleotide sequence ID" value="NZ_MJUW02000122.1"/>
</dbReference>
<dbReference type="InterPro" id="IPR029787">
    <property type="entry name" value="Nucleotide_cyclase"/>
</dbReference>
<feature type="domain" description="PAS" evidence="6">
    <location>
        <begin position="387"/>
        <end position="457"/>
    </location>
</feature>
<evidence type="ECO:0000259" key="6">
    <source>
        <dbReference type="PROSITE" id="PS50112"/>
    </source>
</evidence>
<dbReference type="InterPro" id="IPR001610">
    <property type="entry name" value="PAC"/>
</dbReference>
<feature type="domain" description="PAC" evidence="7">
    <location>
        <begin position="705"/>
        <end position="757"/>
    </location>
</feature>
<dbReference type="InterPro" id="IPR035965">
    <property type="entry name" value="PAS-like_dom_sf"/>
</dbReference>
<name>A0A1V6LWV3_9BACT</name>
<dbReference type="EMBL" id="MJUW02000122">
    <property type="protein sequence ID" value="OQD44620.1"/>
    <property type="molecule type" value="Genomic_DNA"/>
</dbReference>
<dbReference type="Pfam" id="PF00989">
    <property type="entry name" value="PAS"/>
    <property type="match status" value="1"/>
</dbReference>
<sequence length="1479" mass="167696">MKFLIIDNNQDDRERMKQNLLKEFYDLEFLEIFKREDFDEVIEKGSFDAVITDYLLDWTDGLWILRAIKGQFPYVPVIMVTGHGNEEIAVEGMKSGLSDYILKRKMHALPTALKKGLRDASFDAGQNKSGNHTKVFSKQYNATETISDYAYSVRVESNGVFLCEYATEAFASITGYTLEEIDGHDGWYSFVCPEDKSVFLKHRDCLLSGQSKTSEFRIITKSGETLWLRDYAQPVWGEEQGRVIHIYGTAHNITDRNQMERHIRLYGEVLNNLQIGLIVWQLENIDDIKTYKLVAANTAATLCTGVALGDLVGKAMTECFPDLIETEVPQMYAEVVRSGKVKNLKEDHFSEKGSIKTTFSVKAFPLSNNCVGIAFVDITESERMHEELEIFQLLFSEIRDLAYVCDTQGNIIYVNKVFEKLTGHKPEEFFGKSFSSLFDAENLQKAMDIHKRSVAGESLEFELRFKKTGIVCEYRNFQIRDKSGNVTRTIGIARDITERRNAEEALRESHKRLTTILDGLNAVVYVADMRTYEILYTNKYLQDLCGDTTGKICWETFQVSQLNPCNFCTNHKLLDANGNPAGIYSWEFQNTVDGRWYAISDRAIRWVDGRIVRLEIATDISMRKQTEEALKAMNHTLQALIQASPLAIIAIDLQGSVTLWNQAAERIFGWNQQEVVGCPLPIVSEEKQEEFRALCERVLRGDSFTGVEVRRRRRDDSPVDISFSTAPLRDGQGNVNGIVGVAADITHLKQTQLIDALFHEIDQFVLRGQSPDVILPYVCTRLTEIFAYPLVWIGMKETDGTVRISAQAGTHGNYLNDFKTRWKDLPEHECIIGLAIHTGKACSIMDVKESVFRRCRERARQYGLQSFFTAPLYSEGKVIGTLNLYDQKTDAFDAKSIHMLENLAARISITLLVAKDQQQLRLHSTAMASVANAVFITDNEGRITWVNDAFTKLSGFTPDEVSKQTPRLFKSGRHDLAFYQQVWQTILAGKVWNGEVINCRKDGSLYIVNQTITPLLDMKGKARHFVAVHEDITEKKEAEKRIIYMAHYDTLTNLPNRILFSDRLRQEMIHAHRNKGLTSVIFLDLDRFKTINDTLGHTFGDLLLKAIAERLKNCIREGDTVSRLGGDEFIFIISDITHPQDVALIAQKILHALSVVFHLDGHEVHVTSSIGIAFYPLDADDMDNLIKKADVAMYHAKEQGGNSFKFYMEDMNINNLERLMLENDLRKAQANDELTVYYQPLVDQNTGQVTSLEALIRWHHPTRGMLYPDKFIPIAEETGLIIPIGEWALKTACTQTKAWHDAGFSGLRITVNLSVRQLSQQNLVNMITRVLKETGLDPKYLELELTEGIIMRNDTAVLAVLRGLKSLGILFSIDDFGIEYSSLSYLKRFPIDTLKIARSFVQDITTNPDDAAIVTAIIAVAKSLKMRIVAEGVESKEQADFLRGLHCNTIQGYLYSRPLSAVDIEQLLQKGIPGNFKSQ</sequence>
<dbReference type="PANTHER" id="PTHR44757:SF2">
    <property type="entry name" value="BIOFILM ARCHITECTURE MAINTENANCE PROTEIN MBAA"/>
    <property type="match status" value="1"/>
</dbReference>
<dbReference type="SMART" id="SM00086">
    <property type="entry name" value="PAC"/>
    <property type="match status" value="4"/>
</dbReference>
<evidence type="ECO:0008006" key="12">
    <source>
        <dbReference type="Google" id="ProtNLM"/>
    </source>
</evidence>
<dbReference type="PROSITE" id="PS50110">
    <property type="entry name" value="RESPONSE_REGULATORY"/>
    <property type="match status" value="1"/>
</dbReference>
<evidence type="ECO:0000259" key="5">
    <source>
        <dbReference type="PROSITE" id="PS50110"/>
    </source>
</evidence>
<evidence type="ECO:0000259" key="8">
    <source>
        <dbReference type="PROSITE" id="PS50883"/>
    </source>
</evidence>
<feature type="domain" description="PAC" evidence="7">
    <location>
        <begin position="990"/>
        <end position="1044"/>
    </location>
</feature>
<dbReference type="GO" id="GO:0071732">
    <property type="term" value="P:cellular response to nitric oxide"/>
    <property type="evidence" value="ECO:0007669"/>
    <property type="project" value="UniProtKB-ARBA"/>
</dbReference>
<dbReference type="SMART" id="SM00448">
    <property type="entry name" value="REC"/>
    <property type="match status" value="1"/>
</dbReference>
<dbReference type="CDD" id="cd01949">
    <property type="entry name" value="GGDEF"/>
    <property type="match status" value="1"/>
</dbReference>
<dbReference type="InterPro" id="IPR013767">
    <property type="entry name" value="PAS_fold"/>
</dbReference>
<dbReference type="InterPro" id="IPR000700">
    <property type="entry name" value="PAS-assoc_C"/>
</dbReference>
<dbReference type="GO" id="GO:0071111">
    <property type="term" value="F:cyclic-guanylate-specific phosphodiesterase activity"/>
    <property type="evidence" value="ECO:0007669"/>
    <property type="project" value="UniProtKB-EC"/>
</dbReference>
<dbReference type="Pfam" id="PF08447">
    <property type="entry name" value="PAS_3"/>
    <property type="match status" value="1"/>
</dbReference>
<dbReference type="SMART" id="SM00065">
    <property type="entry name" value="GAF"/>
    <property type="match status" value="1"/>
</dbReference>
<dbReference type="InterPro" id="IPR003018">
    <property type="entry name" value="GAF"/>
</dbReference>
<dbReference type="PROSITE" id="PS50113">
    <property type="entry name" value="PAC"/>
    <property type="match status" value="4"/>
</dbReference>
<dbReference type="GO" id="GO:0006355">
    <property type="term" value="P:regulation of DNA-templated transcription"/>
    <property type="evidence" value="ECO:0007669"/>
    <property type="project" value="InterPro"/>
</dbReference>
<evidence type="ECO:0000313" key="11">
    <source>
        <dbReference type="Proteomes" id="UP000242219"/>
    </source>
</evidence>
<evidence type="ECO:0000256" key="1">
    <source>
        <dbReference type="ARBA" id="ARBA00022679"/>
    </source>
</evidence>
<dbReference type="Pfam" id="PF00072">
    <property type="entry name" value="Response_reg"/>
    <property type="match status" value="1"/>
</dbReference>
<feature type="domain" description="GGDEF" evidence="9">
    <location>
        <begin position="1076"/>
        <end position="1209"/>
    </location>
</feature>
<dbReference type="SMART" id="SM00267">
    <property type="entry name" value="GGDEF"/>
    <property type="match status" value="1"/>
</dbReference>
<dbReference type="CDD" id="cd00156">
    <property type="entry name" value="REC"/>
    <property type="match status" value="1"/>
</dbReference>
<dbReference type="SUPFAM" id="SSF52172">
    <property type="entry name" value="CheY-like"/>
    <property type="match status" value="1"/>
</dbReference>
<dbReference type="InterPro" id="IPR000160">
    <property type="entry name" value="GGDEF_dom"/>
</dbReference>
<dbReference type="InterPro" id="IPR000014">
    <property type="entry name" value="PAS"/>
</dbReference>
<keyword evidence="2" id="KW-0418">Kinase</keyword>
<feature type="modified residue" description="4-aspartylphosphate" evidence="4">
    <location>
        <position position="53"/>
    </location>
</feature>
<dbReference type="SMART" id="SM00052">
    <property type="entry name" value="EAL"/>
    <property type="match status" value="1"/>
</dbReference>
<dbReference type="SMART" id="SM00091">
    <property type="entry name" value="PAS"/>
    <property type="match status" value="5"/>
</dbReference>
<organism evidence="10 11">
    <name type="scientific">Candidatus Brocadia sapporoensis</name>
    <dbReference type="NCBI Taxonomy" id="392547"/>
    <lineage>
        <taxon>Bacteria</taxon>
        <taxon>Pseudomonadati</taxon>
        <taxon>Planctomycetota</taxon>
        <taxon>Candidatus Brocadiia</taxon>
        <taxon>Candidatus Brocadiales</taxon>
        <taxon>Candidatus Brocadiaceae</taxon>
        <taxon>Candidatus Brocadia</taxon>
    </lineage>
</organism>
<dbReference type="GO" id="GO:0000160">
    <property type="term" value="P:phosphorelay signal transduction system"/>
    <property type="evidence" value="ECO:0007669"/>
    <property type="project" value="InterPro"/>
</dbReference>
<reference evidence="10 11" key="1">
    <citation type="journal article" date="2016" name="Genome Announc.">
        <title>Draft Genome Sequence of the Anaerobic Ammonium-Oxidizing Bacterium 'Candidatus Brocadia sp. 40'.</title>
        <authorList>
            <person name="Ali M."/>
            <person name="Haroon M.F."/>
            <person name="Narita Y."/>
            <person name="Zhang L."/>
            <person name="Rangel Shaw D."/>
            <person name="Okabe S."/>
            <person name="Saikaly P.E."/>
        </authorList>
    </citation>
    <scope>NUCLEOTIDE SEQUENCE [LARGE SCALE GENOMIC DNA]</scope>
    <source>
        <strain evidence="10 11">40</strain>
    </source>
</reference>
<dbReference type="NCBIfam" id="TIGR00254">
    <property type="entry name" value="GGDEF"/>
    <property type="match status" value="1"/>
</dbReference>
<dbReference type="InterPro" id="IPR001633">
    <property type="entry name" value="EAL_dom"/>
</dbReference>
<keyword evidence="1" id="KW-0808">Transferase</keyword>
<dbReference type="Proteomes" id="UP000242219">
    <property type="component" value="Unassembled WGS sequence"/>
</dbReference>
<dbReference type="Pfam" id="PF00990">
    <property type="entry name" value="GGDEF"/>
    <property type="match status" value="1"/>
</dbReference>
<feature type="domain" description="Response regulatory" evidence="5">
    <location>
        <begin position="2"/>
        <end position="118"/>
    </location>
</feature>
<dbReference type="SUPFAM" id="SSF55781">
    <property type="entry name" value="GAF domain-like"/>
    <property type="match status" value="1"/>
</dbReference>
<dbReference type="PROSITE" id="PS50112">
    <property type="entry name" value="PAS"/>
    <property type="match status" value="4"/>
</dbReference>
<feature type="domain" description="PAS" evidence="6">
    <location>
        <begin position="919"/>
        <end position="961"/>
    </location>
</feature>
<keyword evidence="4" id="KW-0597">Phosphoprotein</keyword>
<dbReference type="NCBIfam" id="TIGR00229">
    <property type="entry name" value="sensory_box"/>
    <property type="match status" value="4"/>
</dbReference>
<dbReference type="SUPFAM" id="SSF141868">
    <property type="entry name" value="EAL domain-like"/>
    <property type="match status" value="1"/>
</dbReference>
<evidence type="ECO:0000259" key="9">
    <source>
        <dbReference type="PROSITE" id="PS50887"/>
    </source>
</evidence>
<keyword evidence="11" id="KW-1185">Reference proteome</keyword>
<dbReference type="FunFam" id="3.20.20.450:FF:000001">
    <property type="entry name" value="Cyclic di-GMP phosphodiesterase yahA"/>
    <property type="match status" value="1"/>
</dbReference>
<dbReference type="Gene3D" id="3.40.50.2300">
    <property type="match status" value="1"/>
</dbReference>
<dbReference type="InterPro" id="IPR035919">
    <property type="entry name" value="EAL_sf"/>
</dbReference>
<dbReference type="FunFam" id="3.30.70.270:FF:000001">
    <property type="entry name" value="Diguanylate cyclase domain protein"/>
    <property type="match status" value="1"/>
</dbReference>
<dbReference type="CDD" id="cd00130">
    <property type="entry name" value="PAS"/>
    <property type="match status" value="4"/>
</dbReference>
<comment type="catalytic activity">
    <reaction evidence="3">
        <text>3',3'-c-di-GMP + H2O = 5'-phosphoguanylyl(3'-&gt;5')guanosine + H(+)</text>
        <dbReference type="Rhea" id="RHEA:24902"/>
        <dbReference type="ChEBI" id="CHEBI:15377"/>
        <dbReference type="ChEBI" id="CHEBI:15378"/>
        <dbReference type="ChEBI" id="CHEBI:58754"/>
        <dbReference type="ChEBI" id="CHEBI:58805"/>
        <dbReference type="EC" id="3.1.4.52"/>
    </reaction>
    <physiologicalReaction direction="left-to-right" evidence="3">
        <dbReference type="Rhea" id="RHEA:24903"/>
    </physiologicalReaction>
</comment>
<accession>A0A1V6LWV3</accession>
<proteinExistence type="predicted"/>
<dbReference type="Pfam" id="PF08448">
    <property type="entry name" value="PAS_4"/>
    <property type="match status" value="1"/>
</dbReference>
<dbReference type="InterPro" id="IPR011006">
    <property type="entry name" value="CheY-like_superfamily"/>
</dbReference>
<dbReference type="Pfam" id="PF13185">
    <property type="entry name" value="GAF_2"/>
    <property type="match status" value="1"/>
</dbReference>
<dbReference type="InterPro" id="IPR043128">
    <property type="entry name" value="Rev_trsase/Diguanyl_cyclase"/>
</dbReference>
<dbReference type="CDD" id="cd01948">
    <property type="entry name" value="EAL"/>
    <property type="match status" value="1"/>
</dbReference>
<feature type="domain" description="PAS" evidence="6">
    <location>
        <begin position="633"/>
        <end position="702"/>
    </location>
</feature>
<dbReference type="PROSITE" id="PS50887">
    <property type="entry name" value="GGDEF"/>
    <property type="match status" value="1"/>
</dbReference>
<dbReference type="PANTHER" id="PTHR44757">
    <property type="entry name" value="DIGUANYLATE CYCLASE DGCP"/>
    <property type="match status" value="1"/>
</dbReference>